<evidence type="ECO:0000256" key="4">
    <source>
        <dbReference type="ARBA" id="ARBA00022833"/>
    </source>
</evidence>
<dbReference type="InterPro" id="IPR026590">
    <property type="entry name" value="Ssirtuin_cat_dom"/>
</dbReference>
<dbReference type="InterPro" id="IPR029035">
    <property type="entry name" value="DHS-like_NAD/FAD-binding_dom"/>
</dbReference>
<dbReference type="GO" id="GO:0070403">
    <property type="term" value="F:NAD+ binding"/>
    <property type="evidence" value="ECO:0007669"/>
    <property type="project" value="InterPro"/>
</dbReference>
<dbReference type="EMBL" id="CAJNOQ010013106">
    <property type="protein sequence ID" value="CAF1314556.1"/>
    <property type="molecule type" value="Genomic_DNA"/>
</dbReference>
<dbReference type="GO" id="GO:0005634">
    <property type="term" value="C:nucleus"/>
    <property type="evidence" value="ECO:0007669"/>
    <property type="project" value="TreeGrafter"/>
</dbReference>
<sequence>MAHGVSDEYKKEHFDSKIKLEKKLDQLAEWIRSAKHFIVFTGAGVSTSTGIPDFRSGMDTVLSTGPGAWELRDNRAKTPKNAKVLNDMHKAIPSVTHMALVELQRRNIIKCVISQNCDGLHLRSGLNPDCLAELHGNMNLEICSKCGANYLRDYDAATGGLDHLTGRKCDKPECRGLLKDSTINFGENLPRSEKSKAFRHANQADVCLALGSSLSVTPAADVPERVAERNQKLIIGNLQRTCLHKMSSLNIYAFTDTIMEGVMKRLNITIPPWILRRCVRFQIKHEKLNNCYQILIEGRDSDKDLPFSMFKSIIVKTPKSEYLLKKEPFSISIDMNVQDTKNEAKIQLQLNFFEHYNEIPYLLEYPLEDINEEFYLFWNPTTGVWVRKERADENLTQ</sequence>
<dbReference type="GO" id="GO:0046872">
    <property type="term" value="F:metal ion binding"/>
    <property type="evidence" value="ECO:0007669"/>
    <property type="project" value="UniProtKB-KW"/>
</dbReference>
<feature type="binding site" evidence="7">
    <location>
        <position position="143"/>
    </location>
    <ligand>
        <name>Zn(2+)</name>
        <dbReference type="ChEBI" id="CHEBI:29105"/>
    </ligand>
</feature>
<evidence type="ECO:0000259" key="8">
    <source>
        <dbReference type="PROSITE" id="PS50305"/>
    </source>
</evidence>
<protein>
    <recommendedName>
        <fullName evidence="1">protein acetyllysine N-acetyltransferase</fullName>
        <ecNumber evidence="1">2.3.1.286</ecNumber>
    </recommendedName>
</protein>
<dbReference type="OrthoDB" id="2919105at2759"/>
<evidence type="ECO:0000256" key="1">
    <source>
        <dbReference type="ARBA" id="ARBA00012928"/>
    </source>
</evidence>
<dbReference type="GO" id="GO:0000122">
    <property type="term" value="P:negative regulation of transcription by RNA polymerase II"/>
    <property type="evidence" value="ECO:0007669"/>
    <property type="project" value="TreeGrafter"/>
</dbReference>
<evidence type="ECO:0000313" key="11">
    <source>
        <dbReference type="Proteomes" id="UP000663829"/>
    </source>
</evidence>
<comment type="caution">
    <text evidence="9">The sequence shown here is derived from an EMBL/GenBank/DDBJ whole genome shotgun (WGS) entry which is preliminary data.</text>
</comment>
<dbReference type="PANTHER" id="PTHR11085:SF12">
    <property type="entry name" value="NAD-DEPENDENT PROTEIN DEACYLASE SIRTUIN-6"/>
    <property type="match status" value="1"/>
</dbReference>
<evidence type="ECO:0000313" key="10">
    <source>
        <dbReference type="EMBL" id="CAF4155242.1"/>
    </source>
</evidence>
<dbReference type="InterPro" id="IPR050134">
    <property type="entry name" value="NAD-dep_sirtuin_deacylases"/>
</dbReference>
<evidence type="ECO:0000313" key="9">
    <source>
        <dbReference type="EMBL" id="CAF1314556.1"/>
    </source>
</evidence>
<dbReference type="SUPFAM" id="SSF52467">
    <property type="entry name" value="DHS-like NAD/FAD-binding domain"/>
    <property type="match status" value="1"/>
</dbReference>
<feature type="active site" description="Proton acceptor" evidence="7">
    <location>
        <position position="135"/>
    </location>
</feature>
<evidence type="ECO:0000256" key="7">
    <source>
        <dbReference type="PROSITE-ProRule" id="PRU00236"/>
    </source>
</evidence>
<name>A0A815ETD9_9BILA</name>
<dbReference type="EC" id="2.3.1.286" evidence="1"/>
<keyword evidence="2" id="KW-0808">Transferase</keyword>
<dbReference type="InterPro" id="IPR003000">
    <property type="entry name" value="Sirtuin"/>
</dbReference>
<feature type="domain" description="Deacetylase sirtuin-type" evidence="8">
    <location>
        <begin position="17"/>
        <end position="269"/>
    </location>
</feature>
<dbReference type="PROSITE" id="PS50305">
    <property type="entry name" value="SIRTUIN"/>
    <property type="match status" value="1"/>
</dbReference>
<accession>A0A815ETD9</accession>
<keyword evidence="3 7" id="KW-0479">Metal-binding</keyword>
<proteinExistence type="inferred from homology"/>
<dbReference type="EMBL" id="CAJOBC010044397">
    <property type="protein sequence ID" value="CAF4155242.1"/>
    <property type="molecule type" value="Genomic_DNA"/>
</dbReference>
<comment type="similarity">
    <text evidence="6">Belongs to the sirtuin family. Class IV subfamily.</text>
</comment>
<feature type="binding site" evidence="7">
    <location>
        <position position="174"/>
    </location>
    <ligand>
        <name>Zn(2+)</name>
        <dbReference type="ChEBI" id="CHEBI:29105"/>
    </ligand>
</feature>
<dbReference type="Gene3D" id="2.20.28.200">
    <property type="match status" value="1"/>
</dbReference>
<dbReference type="Proteomes" id="UP000663829">
    <property type="component" value="Unassembled WGS sequence"/>
</dbReference>
<keyword evidence="4 7" id="KW-0862">Zinc</keyword>
<dbReference type="AlphaFoldDB" id="A0A815ETD9"/>
<dbReference type="PANTHER" id="PTHR11085">
    <property type="entry name" value="NAD-DEPENDENT PROTEIN DEACYLASE SIRTUIN-5, MITOCHONDRIAL-RELATED"/>
    <property type="match status" value="1"/>
</dbReference>
<evidence type="ECO:0000256" key="3">
    <source>
        <dbReference type="ARBA" id="ARBA00022723"/>
    </source>
</evidence>
<keyword evidence="11" id="KW-1185">Reference proteome</keyword>
<evidence type="ECO:0000256" key="2">
    <source>
        <dbReference type="ARBA" id="ARBA00022679"/>
    </source>
</evidence>
<feature type="binding site" evidence="7">
    <location>
        <position position="169"/>
    </location>
    <ligand>
        <name>Zn(2+)</name>
        <dbReference type="ChEBI" id="CHEBI:29105"/>
    </ligand>
</feature>
<evidence type="ECO:0000256" key="6">
    <source>
        <dbReference type="ARBA" id="ARBA00038170"/>
    </source>
</evidence>
<dbReference type="Proteomes" id="UP000681722">
    <property type="component" value="Unassembled WGS sequence"/>
</dbReference>
<dbReference type="GO" id="GO:0003714">
    <property type="term" value="F:transcription corepressor activity"/>
    <property type="evidence" value="ECO:0007669"/>
    <property type="project" value="TreeGrafter"/>
</dbReference>
<dbReference type="Gene3D" id="3.40.50.1220">
    <property type="entry name" value="TPP-binding domain"/>
    <property type="match status" value="1"/>
</dbReference>
<organism evidence="9 11">
    <name type="scientific">Didymodactylos carnosus</name>
    <dbReference type="NCBI Taxonomy" id="1234261"/>
    <lineage>
        <taxon>Eukaryota</taxon>
        <taxon>Metazoa</taxon>
        <taxon>Spiralia</taxon>
        <taxon>Gnathifera</taxon>
        <taxon>Rotifera</taxon>
        <taxon>Eurotatoria</taxon>
        <taxon>Bdelloidea</taxon>
        <taxon>Philodinida</taxon>
        <taxon>Philodinidae</taxon>
        <taxon>Didymodactylos</taxon>
    </lineage>
</organism>
<gene>
    <name evidence="9" type="ORF">GPM918_LOCUS29162</name>
    <name evidence="10" type="ORF">SRO942_LOCUS29724</name>
</gene>
<dbReference type="GO" id="GO:0017136">
    <property type="term" value="F:histone deacetylase activity, NAD-dependent"/>
    <property type="evidence" value="ECO:0007669"/>
    <property type="project" value="TreeGrafter"/>
</dbReference>
<keyword evidence="5" id="KW-0520">NAD</keyword>
<evidence type="ECO:0000256" key="5">
    <source>
        <dbReference type="ARBA" id="ARBA00023027"/>
    </source>
</evidence>
<dbReference type="Pfam" id="PF02146">
    <property type="entry name" value="SIR2"/>
    <property type="match status" value="1"/>
</dbReference>
<reference evidence="9" key="1">
    <citation type="submission" date="2021-02" db="EMBL/GenBank/DDBJ databases">
        <authorList>
            <person name="Nowell W R."/>
        </authorList>
    </citation>
    <scope>NUCLEOTIDE SEQUENCE</scope>
</reference>
<feature type="binding site" evidence="7">
    <location>
        <position position="146"/>
    </location>
    <ligand>
        <name>Zn(2+)</name>
        <dbReference type="ChEBI" id="CHEBI:29105"/>
    </ligand>
</feature>